<accession>A0ABD2XB88</accession>
<evidence type="ECO:0000256" key="1">
    <source>
        <dbReference type="SAM" id="SignalP"/>
    </source>
</evidence>
<feature type="chain" id="PRO_5044758766" description="RxLR effector protein" evidence="1">
    <location>
        <begin position="20"/>
        <end position="131"/>
    </location>
</feature>
<reference evidence="2 3" key="1">
    <citation type="journal article" date="2024" name="bioRxiv">
        <title>A reference genome for Trichogramma kaykai: A tiny desert-dwelling parasitoid wasp with competing sex-ratio distorters.</title>
        <authorList>
            <person name="Culotta J."/>
            <person name="Lindsey A.R."/>
        </authorList>
    </citation>
    <scope>NUCLEOTIDE SEQUENCE [LARGE SCALE GENOMIC DNA]</scope>
    <source>
        <strain evidence="2 3">KSX58</strain>
    </source>
</reference>
<organism evidence="2 3">
    <name type="scientific">Trichogramma kaykai</name>
    <dbReference type="NCBI Taxonomy" id="54128"/>
    <lineage>
        <taxon>Eukaryota</taxon>
        <taxon>Metazoa</taxon>
        <taxon>Ecdysozoa</taxon>
        <taxon>Arthropoda</taxon>
        <taxon>Hexapoda</taxon>
        <taxon>Insecta</taxon>
        <taxon>Pterygota</taxon>
        <taxon>Neoptera</taxon>
        <taxon>Endopterygota</taxon>
        <taxon>Hymenoptera</taxon>
        <taxon>Apocrita</taxon>
        <taxon>Proctotrupomorpha</taxon>
        <taxon>Chalcidoidea</taxon>
        <taxon>Trichogrammatidae</taxon>
        <taxon>Trichogramma</taxon>
    </lineage>
</organism>
<evidence type="ECO:0000313" key="3">
    <source>
        <dbReference type="Proteomes" id="UP001627154"/>
    </source>
</evidence>
<dbReference type="EMBL" id="JBJJXI010000041">
    <property type="protein sequence ID" value="KAL3401936.1"/>
    <property type="molecule type" value="Genomic_DNA"/>
</dbReference>
<dbReference type="Proteomes" id="UP001627154">
    <property type="component" value="Unassembled WGS sequence"/>
</dbReference>
<comment type="caution">
    <text evidence="2">The sequence shown here is derived from an EMBL/GenBank/DDBJ whole genome shotgun (WGS) entry which is preliminary data.</text>
</comment>
<keyword evidence="3" id="KW-1185">Reference proteome</keyword>
<feature type="signal peptide" evidence="1">
    <location>
        <begin position="1"/>
        <end position="19"/>
    </location>
</feature>
<evidence type="ECO:0000313" key="2">
    <source>
        <dbReference type="EMBL" id="KAL3401936.1"/>
    </source>
</evidence>
<proteinExistence type="predicted"/>
<dbReference type="AlphaFoldDB" id="A0ABD2XB88"/>
<evidence type="ECO:0008006" key="4">
    <source>
        <dbReference type="Google" id="ProtNLM"/>
    </source>
</evidence>
<protein>
    <recommendedName>
        <fullName evidence="4">RxLR effector protein</fullName>
    </recommendedName>
</protein>
<name>A0ABD2XB88_9HYME</name>
<sequence>MYKFVLLLVALCAVYSATAVPRDVENVVSTTDASTQTETETEEPADASLVLQPTPLSLGQRIDRLRKGAKVTKQEQVAMLKEALLSVVDANKKKIAATMAVAKTGVDVVLMLPKFGKNILAQTQNHTASLL</sequence>
<keyword evidence="1" id="KW-0732">Signal</keyword>
<gene>
    <name evidence="2" type="ORF">TKK_004953</name>
</gene>